<dbReference type="GO" id="GO:0005524">
    <property type="term" value="F:ATP binding"/>
    <property type="evidence" value="ECO:0007669"/>
    <property type="project" value="UniProtKB-KW"/>
</dbReference>
<dbReference type="Gene3D" id="3.40.50.300">
    <property type="entry name" value="P-loop containing nucleotide triphosphate hydrolases"/>
    <property type="match status" value="1"/>
</dbReference>
<reference evidence="5 6" key="1">
    <citation type="journal article" date="2019" name="Commun. Biol.">
        <title>The bagworm genome reveals a unique fibroin gene that provides high tensile strength.</title>
        <authorList>
            <person name="Kono N."/>
            <person name="Nakamura H."/>
            <person name="Ohtoshi R."/>
            <person name="Tomita M."/>
            <person name="Numata K."/>
            <person name="Arakawa K."/>
        </authorList>
    </citation>
    <scope>NUCLEOTIDE SEQUENCE [LARGE SCALE GENOMIC DNA]</scope>
</reference>
<dbReference type="STRING" id="151549.A0A4C1TA63"/>
<dbReference type="InterPro" id="IPR000559">
    <property type="entry name" value="Formate_THF_ligase"/>
</dbReference>
<evidence type="ECO:0000256" key="4">
    <source>
        <dbReference type="ARBA" id="ARBA00022840"/>
    </source>
</evidence>
<evidence type="ECO:0000256" key="2">
    <source>
        <dbReference type="ARBA" id="ARBA00022598"/>
    </source>
</evidence>
<comment type="caution">
    <text evidence="5">The sequence shown here is derived from an EMBL/GenBank/DDBJ whole genome shotgun (WGS) entry which is preliminary data.</text>
</comment>
<evidence type="ECO:0000256" key="3">
    <source>
        <dbReference type="ARBA" id="ARBA00022741"/>
    </source>
</evidence>
<keyword evidence="3" id="KW-0547">Nucleotide-binding</keyword>
<dbReference type="Gene3D" id="3.10.410.10">
    <property type="entry name" value="Formyltetrahydrofolate synthetase, domain 3"/>
    <property type="match status" value="1"/>
</dbReference>
<dbReference type="Proteomes" id="UP000299102">
    <property type="component" value="Unassembled WGS sequence"/>
</dbReference>
<evidence type="ECO:0000313" key="6">
    <source>
        <dbReference type="Proteomes" id="UP000299102"/>
    </source>
</evidence>
<keyword evidence="1" id="KW-0554">One-carbon metabolism</keyword>
<keyword evidence="4" id="KW-0067">ATP-binding</keyword>
<proteinExistence type="predicted"/>
<dbReference type="InterPro" id="IPR027417">
    <property type="entry name" value="P-loop_NTPase"/>
</dbReference>
<dbReference type="SUPFAM" id="SSF52540">
    <property type="entry name" value="P-loop containing nucleoside triphosphate hydrolases"/>
    <property type="match status" value="1"/>
</dbReference>
<keyword evidence="6" id="KW-1185">Reference proteome</keyword>
<accession>A0A4C1TA63</accession>
<organism evidence="5 6">
    <name type="scientific">Eumeta variegata</name>
    <name type="common">Bagworm moth</name>
    <name type="synonym">Eumeta japonica</name>
    <dbReference type="NCBI Taxonomy" id="151549"/>
    <lineage>
        <taxon>Eukaryota</taxon>
        <taxon>Metazoa</taxon>
        <taxon>Ecdysozoa</taxon>
        <taxon>Arthropoda</taxon>
        <taxon>Hexapoda</taxon>
        <taxon>Insecta</taxon>
        <taxon>Pterygota</taxon>
        <taxon>Neoptera</taxon>
        <taxon>Endopterygota</taxon>
        <taxon>Lepidoptera</taxon>
        <taxon>Glossata</taxon>
        <taxon>Ditrysia</taxon>
        <taxon>Tineoidea</taxon>
        <taxon>Psychidae</taxon>
        <taxon>Oiketicinae</taxon>
        <taxon>Eumeta</taxon>
    </lineage>
</organism>
<keyword evidence="2" id="KW-0436">Ligase</keyword>
<dbReference type="Pfam" id="PF01268">
    <property type="entry name" value="FTHFS"/>
    <property type="match status" value="1"/>
</dbReference>
<name>A0A4C1TA63_EUMVA</name>
<evidence type="ECO:0000256" key="1">
    <source>
        <dbReference type="ARBA" id="ARBA00022563"/>
    </source>
</evidence>
<dbReference type="EMBL" id="BGZK01004819">
    <property type="protein sequence ID" value="GBP11055.1"/>
    <property type="molecule type" value="Genomic_DNA"/>
</dbReference>
<dbReference type="GO" id="GO:0006730">
    <property type="term" value="P:one-carbon metabolic process"/>
    <property type="evidence" value="ECO:0007669"/>
    <property type="project" value="UniProtKB-KW"/>
</dbReference>
<gene>
    <name evidence="5" type="primary">pug</name>
    <name evidence="5" type="ORF">EVAR_101409_1</name>
</gene>
<protein>
    <submittedName>
        <fullName evidence="5">C-1-tetrahydrofolate synthase, cytoplasmic</fullName>
    </submittedName>
</protein>
<dbReference type="OrthoDB" id="1845775at2759"/>
<dbReference type="GO" id="GO:0004329">
    <property type="term" value="F:formate-tetrahydrofolate ligase activity"/>
    <property type="evidence" value="ECO:0007669"/>
    <property type="project" value="InterPro"/>
</dbReference>
<evidence type="ECO:0000313" key="5">
    <source>
        <dbReference type="EMBL" id="GBP11055.1"/>
    </source>
</evidence>
<sequence length="205" mass="21654">MHGGGAPVTPGAPLNKEYTEENLELLEKGLPNLQHISNGRAFNLPVVVAINSHSSDTAAEHELVKSAALKAGAFAAVVCTHWRDGGAGAVELAEAVIDACKIAKNFKFLYQDEMPLLDKMNTIAQKMYGAAQVELTPKAQRFGNLPICMSKVAGSLTGDATIKGAPKGFTLTVNSMYVSAGAGFVVAMCGEITKMPGLPTLYLRY</sequence>
<dbReference type="AlphaFoldDB" id="A0A4C1TA63"/>